<name>A0AAE0N0Z4_9PEZI</name>
<keyword evidence="1" id="KW-0694">RNA-binding</keyword>
<feature type="domain" description="RDRP core" evidence="2">
    <location>
        <begin position="122"/>
        <end position="194"/>
    </location>
</feature>
<keyword evidence="1" id="KW-0808">Transferase</keyword>
<dbReference type="InterPro" id="IPR057596">
    <property type="entry name" value="RDRP_core"/>
</dbReference>
<dbReference type="AlphaFoldDB" id="A0AAE0N0Z4"/>
<reference evidence="3" key="1">
    <citation type="journal article" date="2023" name="Mol. Phylogenet. Evol.">
        <title>Genome-scale phylogeny and comparative genomics of the fungal order Sordariales.</title>
        <authorList>
            <person name="Hensen N."/>
            <person name="Bonometti L."/>
            <person name="Westerberg I."/>
            <person name="Brannstrom I.O."/>
            <person name="Guillou S."/>
            <person name="Cros-Aarteil S."/>
            <person name="Calhoun S."/>
            <person name="Haridas S."/>
            <person name="Kuo A."/>
            <person name="Mondo S."/>
            <person name="Pangilinan J."/>
            <person name="Riley R."/>
            <person name="LaButti K."/>
            <person name="Andreopoulos B."/>
            <person name="Lipzen A."/>
            <person name="Chen C."/>
            <person name="Yan M."/>
            <person name="Daum C."/>
            <person name="Ng V."/>
            <person name="Clum A."/>
            <person name="Steindorff A."/>
            <person name="Ohm R.A."/>
            <person name="Martin F."/>
            <person name="Silar P."/>
            <person name="Natvig D.O."/>
            <person name="Lalanne C."/>
            <person name="Gautier V."/>
            <person name="Ament-Velasquez S.L."/>
            <person name="Kruys A."/>
            <person name="Hutchinson M.I."/>
            <person name="Powell A.J."/>
            <person name="Barry K."/>
            <person name="Miller A.N."/>
            <person name="Grigoriev I.V."/>
            <person name="Debuchy R."/>
            <person name="Gladieux P."/>
            <person name="Hiltunen Thoren M."/>
            <person name="Johannesson H."/>
        </authorList>
    </citation>
    <scope>NUCLEOTIDE SEQUENCE</scope>
    <source>
        <strain evidence="3">CBS 958.72</strain>
    </source>
</reference>
<organism evidence="3 4">
    <name type="scientific">Lasiosphaeria ovina</name>
    <dbReference type="NCBI Taxonomy" id="92902"/>
    <lineage>
        <taxon>Eukaryota</taxon>
        <taxon>Fungi</taxon>
        <taxon>Dikarya</taxon>
        <taxon>Ascomycota</taxon>
        <taxon>Pezizomycotina</taxon>
        <taxon>Sordariomycetes</taxon>
        <taxon>Sordariomycetidae</taxon>
        <taxon>Sordariales</taxon>
        <taxon>Lasiosphaeriaceae</taxon>
        <taxon>Lasiosphaeria</taxon>
    </lineage>
</organism>
<evidence type="ECO:0000313" key="4">
    <source>
        <dbReference type="Proteomes" id="UP001287356"/>
    </source>
</evidence>
<comment type="similarity">
    <text evidence="1">Belongs to the RdRP family.</text>
</comment>
<proteinExistence type="inferred from homology"/>
<keyword evidence="1" id="KW-0548">Nucleotidyltransferase</keyword>
<dbReference type="PANTHER" id="PTHR23079">
    <property type="entry name" value="RNA-DEPENDENT RNA POLYMERASE"/>
    <property type="match status" value="1"/>
</dbReference>
<dbReference type="EC" id="2.7.7.48" evidence="1"/>
<dbReference type="Proteomes" id="UP001287356">
    <property type="component" value="Unassembled WGS sequence"/>
</dbReference>
<dbReference type="PANTHER" id="PTHR23079:SF17">
    <property type="entry name" value="RNA-DEPENDENT RNA POLYMERASE"/>
    <property type="match status" value="1"/>
</dbReference>
<comment type="catalytic activity">
    <reaction evidence="1">
        <text>RNA(n) + a ribonucleoside 5'-triphosphate = RNA(n+1) + diphosphate</text>
        <dbReference type="Rhea" id="RHEA:21248"/>
        <dbReference type="Rhea" id="RHEA-COMP:14527"/>
        <dbReference type="Rhea" id="RHEA-COMP:17342"/>
        <dbReference type="ChEBI" id="CHEBI:33019"/>
        <dbReference type="ChEBI" id="CHEBI:61557"/>
        <dbReference type="ChEBI" id="CHEBI:140395"/>
        <dbReference type="EC" id="2.7.7.48"/>
    </reaction>
</comment>
<feature type="domain" description="RDRP core" evidence="2">
    <location>
        <begin position="215"/>
        <end position="270"/>
    </location>
</feature>
<evidence type="ECO:0000259" key="2">
    <source>
        <dbReference type="Pfam" id="PF05183"/>
    </source>
</evidence>
<comment type="caution">
    <text evidence="3">The sequence shown here is derived from an EMBL/GenBank/DDBJ whole genome shotgun (WGS) entry which is preliminary data.</text>
</comment>
<dbReference type="Pfam" id="PF05183">
    <property type="entry name" value="RdRP"/>
    <property type="match status" value="2"/>
</dbReference>
<dbReference type="EMBL" id="JAULSN010000007">
    <property type="protein sequence ID" value="KAK3366672.1"/>
    <property type="molecule type" value="Genomic_DNA"/>
</dbReference>
<protein>
    <recommendedName>
        <fullName evidence="1">RNA-dependent RNA polymerase</fullName>
        <ecNumber evidence="1">2.7.7.48</ecNumber>
    </recommendedName>
</protein>
<evidence type="ECO:0000313" key="3">
    <source>
        <dbReference type="EMBL" id="KAK3366672.1"/>
    </source>
</evidence>
<dbReference type="GO" id="GO:0003968">
    <property type="term" value="F:RNA-directed RNA polymerase activity"/>
    <property type="evidence" value="ECO:0007669"/>
    <property type="project" value="UniProtKB-KW"/>
</dbReference>
<sequence>MLPRVLEVSFLYPASARSGAHQVPVLRANCRKFLPGSSSVLQNSIEAPDGETADVEFPPYACLDAGTGKFQPAMNTYLDACQSIAEQNIDALTDDEIIKLTYLEARRFARSRTVGSRPQTIVSAALRIQFCDESGSDLSCGPNVSLDATYAHFKDVLSNGVGVAGRRYPFPGFSHSALRSRSVWRSAPFIYESNPGVRAQGRECFPWIHDSGGRVMHVRDSMLKFKSSNNRALEICDLASRPIKMFLNRSMVKILEGLGAPENWASEMLSSWGGLLRNLWRFGFDYREDHFLRSAFKAAVLRELRSLKRIL</sequence>
<gene>
    <name evidence="3" type="ORF">B0T24DRAFT_596583</name>
</gene>
<dbReference type="InterPro" id="IPR007855">
    <property type="entry name" value="RDRP"/>
</dbReference>
<accession>A0AAE0N0Z4</accession>
<keyword evidence="1" id="KW-0696">RNA-directed RNA polymerase</keyword>
<reference evidence="3" key="2">
    <citation type="submission" date="2023-06" db="EMBL/GenBank/DDBJ databases">
        <authorList>
            <consortium name="Lawrence Berkeley National Laboratory"/>
            <person name="Haridas S."/>
            <person name="Hensen N."/>
            <person name="Bonometti L."/>
            <person name="Westerberg I."/>
            <person name="Brannstrom I.O."/>
            <person name="Guillou S."/>
            <person name="Cros-Aarteil S."/>
            <person name="Calhoun S."/>
            <person name="Kuo A."/>
            <person name="Mondo S."/>
            <person name="Pangilinan J."/>
            <person name="Riley R."/>
            <person name="Labutti K."/>
            <person name="Andreopoulos B."/>
            <person name="Lipzen A."/>
            <person name="Chen C."/>
            <person name="Yanf M."/>
            <person name="Daum C."/>
            <person name="Ng V."/>
            <person name="Clum A."/>
            <person name="Steindorff A."/>
            <person name="Ohm R."/>
            <person name="Martin F."/>
            <person name="Silar P."/>
            <person name="Natvig D."/>
            <person name="Lalanne C."/>
            <person name="Gautier V."/>
            <person name="Ament-Velasquez S.L."/>
            <person name="Kruys A."/>
            <person name="Hutchinson M.I."/>
            <person name="Powell A.J."/>
            <person name="Barry K."/>
            <person name="Miller A.N."/>
            <person name="Grigoriev I.V."/>
            <person name="Debuchy R."/>
            <person name="Gladieux P."/>
            <person name="Thoren M.H."/>
            <person name="Johannesson H."/>
        </authorList>
    </citation>
    <scope>NUCLEOTIDE SEQUENCE</scope>
    <source>
        <strain evidence="3">CBS 958.72</strain>
    </source>
</reference>
<dbReference type="GO" id="GO:0030422">
    <property type="term" value="P:siRNA processing"/>
    <property type="evidence" value="ECO:0007669"/>
    <property type="project" value="TreeGrafter"/>
</dbReference>
<evidence type="ECO:0000256" key="1">
    <source>
        <dbReference type="RuleBase" id="RU363098"/>
    </source>
</evidence>
<dbReference type="GO" id="GO:0031380">
    <property type="term" value="C:nuclear RNA-directed RNA polymerase complex"/>
    <property type="evidence" value="ECO:0007669"/>
    <property type="project" value="TreeGrafter"/>
</dbReference>
<dbReference type="GO" id="GO:0003723">
    <property type="term" value="F:RNA binding"/>
    <property type="evidence" value="ECO:0007669"/>
    <property type="project" value="UniProtKB-KW"/>
</dbReference>
<keyword evidence="4" id="KW-1185">Reference proteome</keyword>